<comment type="caution">
    <text evidence="2">The sequence shown here is derived from an EMBL/GenBank/DDBJ whole genome shotgun (WGS) entry which is preliminary data.</text>
</comment>
<dbReference type="SUPFAM" id="SSF56784">
    <property type="entry name" value="HAD-like"/>
    <property type="match status" value="1"/>
</dbReference>
<dbReference type="Proteomes" id="UP000664628">
    <property type="component" value="Unassembled WGS sequence"/>
</dbReference>
<dbReference type="Pfam" id="PF13671">
    <property type="entry name" value="AAA_33"/>
    <property type="match status" value="1"/>
</dbReference>
<proteinExistence type="predicted"/>
<name>A0ABS3JNW4_9BACT</name>
<keyword evidence="3" id="KW-1185">Reference proteome</keyword>
<dbReference type="Gene3D" id="3.40.50.300">
    <property type="entry name" value="P-loop containing nucleotide triphosphate hydrolases"/>
    <property type="match status" value="1"/>
</dbReference>
<dbReference type="InterPro" id="IPR056782">
    <property type="entry name" value="HAD_PNKP"/>
</dbReference>
<dbReference type="EMBL" id="JAFMYW010000008">
    <property type="protein sequence ID" value="MBO0951696.1"/>
    <property type="molecule type" value="Genomic_DNA"/>
</dbReference>
<evidence type="ECO:0000259" key="1">
    <source>
        <dbReference type="Pfam" id="PF25109"/>
    </source>
</evidence>
<dbReference type="InterPro" id="IPR027417">
    <property type="entry name" value="P-loop_NTPase"/>
</dbReference>
<dbReference type="Gene3D" id="3.40.50.1000">
    <property type="entry name" value="HAD superfamily/HAD-like"/>
    <property type="match status" value="1"/>
</dbReference>
<reference evidence="2 3" key="1">
    <citation type="submission" date="2021-03" db="EMBL/GenBank/DDBJ databases">
        <title>Fibrella sp. HMF5405 genome sequencing and assembly.</title>
        <authorList>
            <person name="Kang H."/>
            <person name="Kim H."/>
            <person name="Bae S."/>
            <person name="Joh K."/>
        </authorList>
    </citation>
    <scope>NUCLEOTIDE SEQUENCE [LARGE SCALE GENOMIC DNA]</scope>
    <source>
        <strain evidence="2 3">HMF5405</strain>
    </source>
</reference>
<sequence>MQHVLILIGISGSGKSTFARQFVQDNPTYLRLNRDDLRRSLITVPLGEYWKWDDKAKYRIERIVTTLLESAVREALEGGWNLVIDNTHLRQRSINELLKVIEAQATPKRPVEVTFQVAEVSLETAIERDRLRADVVGAAVIREQHNRFSQFIKLFNPAQYLRYPRTQAVTGALIQDATLPTCILVDIDGTAAKIHDRSPFDWSNVGRDQPNVPVLNVVRAMRAAGYAIIFLSGRDSAARTPTITWLQQHLGWQEHTDYTLLMRRQHDNRKDSIIKRELFDTHIRDRYFVELVLDDRDQVVSLWRRELGLTCLQVDYGNF</sequence>
<dbReference type="SUPFAM" id="SSF52540">
    <property type="entry name" value="P-loop containing nucleoside triphosphate hydrolases"/>
    <property type="match status" value="1"/>
</dbReference>
<gene>
    <name evidence="2" type="ORF">J2I46_24140</name>
</gene>
<dbReference type="Pfam" id="PF25109">
    <property type="entry name" value="HAD_PNKP"/>
    <property type="match status" value="1"/>
</dbReference>
<protein>
    <submittedName>
        <fullName evidence="2">AAA family ATPase</fullName>
    </submittedName>
</protein>
<accession>A0ABS3JNW4</accession>
<dbReference type="RefSeq" id="WP_207331641.1">
    <property type="nucleotide sequence ID" value="NZ_JAFMYW010000008.1"/>
</dbReference>
<dbReference type="InterPro" id="IPR036412">
    <property type="entry name" value="HAD-like_sf"/>
</dbReference>
<feature type="domain" description="Polynucleotide kinase PNKP phosphatase" evidence="1">
    <location>
        <begin position="180"/>
        <end position="319"/>
    </location>
</feature>
<evidence type="ECO:0000313" key="2">
    <source>
        <dbReference type="EMBL" id="MBO0951696.1"/>
    </source>
</evidence>
<evidence type="ECO:0000313" key="3">
    <source>
        <dbReference type="Proteomes" id="UP000664628"/>
    </source>
</evidence>
<dbReference type="InterPro" id="IPR023214">
    <property type="entry name" value="HAD_sf"/>
</dbReference>
<organism evidence="2 3">
    <name type="scientific">Fibrella forsythiae</name>
    <dbReference type="NCBI Taxonomy" id="2817061"/>
    <lineage>
        <taxon>Bacteria</taxon>
        <taxon>Pseudomonadati</taxon>
        <taxon>Bacteroidota</taxon>
        <taxon>Cytophagia</taxon>
        <taxon>Cytophagales</taxon>
        <taxon>Spirosomataceae</taxon>
        <taxon>Fibrella</taxon>
    </lineage>
</organism>